<dbReference type="GO" id="GO:0016787">
    <property type="term" value="F:hydrolase activity"/>
    <property type="evidence" value="ECO:0007669"/>
    <property type="project" value="UniProtKB-KW"/>
</dbReference>
<evidence type="ECO:0000313" key="4">
    <source>
        <dbReference type="EMBL" id="NYJ37821.1"/>
    </source>
</evidence>
<sequence>MTTTRASTTHSVASRDGTSIGYTSSGAGRPLVVVHGTSADHRRWGSVRPLLEAGRAVHAVDRRGRGLSGDGAHYSIEREYEDVAAVVDAVAEADGTGVDVMGHSYGALCVLGAAALTSRARRIVLYEPPADAGGLARPEVLDELDALLTQGRRSDAVASFFRTVVGVPERELELIRALPTWHDRTAAAHTIARELRSSGGYRLDPQRVRAVTAPVLLLLGGESPAPFRSGTEQVARTLPDARVGILPGQQHIAMDTAPELFAEAVDSFLADAGE</sequence>
<dbReference type="RefSeq" id="WP_179828870.1">
    <property type="nucleotide sequence ID" value="NZ_JACCFS010000001.1"/>
</dbReference>
<dbReference type="GO" id="GO:0016020">
    <property type="term" value="C:membrane"/>
    <property type="evidence" value="ECO:0007669"/>
    <property type="project" value="TreeGrafter"/>
</dbReference>
<protein>
    <submittedName>
        <fullName evidence="4">Pimeloyl-ACP methyl ester carboxylesterase</fullName>
    </submittedName>
</protein>
<gene>
    <name evidence="4" type="ORF">HNR10_005702</name>
</gene>
<comment type="caution">
    <text evidence="4">The sequence shown here is derived from an EMBL/GenBank/DDBJ whole genome shotgun (WGS) entry which is preliminary data.</text>
</comment>
<keyword evidence="5" id="KW-1185">Reference proteome</keyword>
<dbReference type="SUPFAM" id="SSF53474">
    <property type="entry name" value="alpha/beta-Hydrolases"/>
    <property type="match status" value="1"/>
</dbReference>
<dbReference type="InterPro" id="IPR000073">
    <property type="entry name" value="AB_hydrolase_1"/>
</dbReference>
<accession>A0A7Z0EU24</accession>
<dbReference type="InterPro" id="IPR050266">
    <property type="entry name" value="AB_hydrolase_sf"/>
</dbReference>
<organism evidence="4 5">
    <name type="scientific">Nocardiopsis aegyptia</name>
    <dbReference type="NCBI Taxonomy" id="220378"/>
    <lineage>
        <taxon>Bacteria</taxon>
        <taxon>Bacillati</taxon>
        <taxon>Actinomycetota</taxon>
        <taxon>Actinomycetes</taxon>
        <taxon>Streptosporangiales</taxon>
        <taxon>Nocardiopsidaceae</taxon>
        <taxon>Nocardiopsis</taxon>
    </lineage>
</organism>
<dbReference type="PANTHER" id="PTHR43798:SF31">
    <property type="entry name" value="AB HYDROLASE SUPERFAMILY PROTEIN YCLE"/>
    <property type="match status" value="1"/>
</dbReference>
<dbReference type="Proteomes" id="UP000572051">
    <property type="component" value="Unassembled WGS sequence"/>
</dbReference>
<keyword evidence="1" id="KW-0378">Hydrolase</keyword>
<feature type="domain" description="AB hydrolase-1" evidence="3">
    <location>
        <begin position="31"/>
        <end position="264"/>
    </location>
</feature>
<dbReference type="InterPro" id="IPR029058">
    <property type="entry name" value="AB_hydrolase_fold"/>
</dbReference>
<dbReference type="AlphaFoldDB" id="A0A7Z0EU24"/>
<dbReference type="EMBL" id="JACCFS010000001">
    <property type="protein sequence ID" value="NYJ37821.1"/>
    <property type="molecule type" value="Genomic_DNA"/>
</dbReference>
<dbReference type="Gene3D" id="3.40.50.1820">
    <property type="entry name" value="alpha/beta hydrolase"/>
    <property type="match status" value="1"/>
</dbReference>
<dbReference type="Pfam" id="PF12697">
    <property type="entry name" value="Abhydrolase_6"/>
    <property type="match status" value="1"/>
</dbReference>
<evidence type="ECO:0000256" key="2">
    <source>
        <dbReference type="SAM" id="MobiDB-lite"/>
    </source>
</evidence>
<evidence type="ECO:0000313" key="5">
    <source>
        <dbReference type="Proteomes" id="UP000572051"/>
    </source>
</evidence>
<evidence type="ECO:0000256" key="1">
    <source>
        <dbReference type="ARBA" id="ARBA00022801"/>
    </source>
</evidence>
<proteinExistence type="predicted"/>
<name>A0A7Z0EU24_9ACTN</name>
<dbReference type="PANTHER" id="PTHR43798">
    <property type="entry name" value="MONOACYLGLYCEROL LIPASE"/>
    <property type="match status" value="1"/>
</dbReference>
<feature type="region of interest" description="Disordered" evidence="2">
    <location>
        <begin position="1"/>
        <end position="21"/>
    </location>
</feature>
<evidence type="ECO:0000259" key="3">
    <source>
        <dbReference type="Pfam" id="PF12697"/>
    </source>
</evidence>
<reference evidence="4 5" key="1">
    <citation type="submission" date="2020-07" db="EMBL/GenBank/DDBJ databases">
        <title>Sequencing the genomes of 1000 actinobacteria strains.</title>
        <authorList>
            <person name="Klenk H.-P."/>
        </authorList>
    </citation>
    <scope>NUCLEOTIDE SEQUENCE [LARGE SCALE GENOMIC DNA]</scope>
    <source>
        <strain evidence="4 5">DSM 44442</strain>
    </source>
</reference>